<accession>A0ABW7ATD7</accession>
<keyword evidence="2" id="KW-1185">Reference proteome</keyword>
<dbReference type="RefSeq" id="WP_393176700.1">
    <property type="nucleotide sequence ID" value="NZ_JBICRM010000054.1"/>
</dbReference>
<proteinExistence type="predicted"/>
<comment type="caution">
    <text evidence="1">The sequence shown here is derived from an EMBL/GenBank/DDBJ whole genome shotgun (WGS) entry which is preliminary data.</text>
</comment>
<evidence type="ECO:0000313" key="2">
    <source>
        <dbReference type="Proteomes" id="UP001603978"/>
    </source>
</evidence>
<dbReference type="EMBL" id="JBICRM010000054">
    <property type="protein sequence ID" value="MFG1710689.1"/>
    <property type="molecule type" value="Genomic_DNA"/>
</dbReference>
<sequence length="74" mass="7936">MIRVATVIRLRPDKEPEYRDLHAAGRPAAPDALHPRDGMLTEAGHGQRSVEHLAAYGGTAIRWHGLTLGSGADA</sequence>
<organism evidence="1 2">
    <name type="scientific">Nonomuraea marmarensis</name>
    <dbReference type="NCBI Taxonomy" id="3351344"/>
    <lineage>
        <taxon>Bacteria</taxon>
        <taxon>Bacillati</taxon>
        <taxon>Actinomycetota</taxon>
        <taxon>Actinomycetes</taxon>
        <taxon>Streptosporangiales</taxon>
        <taxon>Streptosporangiaceae</taxon>
        <taxon>Nonomuraea</taxon>
    </lineage>
</organism>
<reference evidence="1 2" key="1">
    <citation type="submission" date="2024-10" db="EMBL/GenBank/DDBJ databases">
        <authorList>
            <person name="Topkara A.R."/>
            <person name="Saygin H."/>
        </authorList>
    </citation>
    <scope>NUCLEOTIDE SEQUENCE [LARGE SCALE GENOMIC DNA]</scope>
    <source>
        <strain evidence="1 2">M3C6</strain>
    </source>
</reference>
<gene>
    <name evidence="1" type="ORF">ACFLIM_46755</name>
</gene>
<name>A0ABW7ATD7_9ACTN</name>
<evidence type="ECO:0000313" key="1">
    <source>
        <dbReference type="EMBL" id="MFG1710689.1"/>
    </source>
</evidence>
<dbReference type="Proteomes" id="UP001603978">
    <property type="component" value="Unassembled WGS sequence"/>
</dbReference>
<protein>
    <submittedName>
        <fullName evidence="1">Uncharacterized protein</fullName>
    </submittedName>
</protein>